<evidence type="ECO:0000256" key="1">
    <source>
        <dbReference type="SAM" id="MobiDB-lite"/>
    </source>
</evidence>
<feature type="compositionally biased region" description="Acidic residues" evidence="1">
    <location>
        <begin position="28"/>
        <end position="38"/>
    </location>
</feature>
<dbReference type="EMBL" id="JAXCGZ010009514">
    <property type="protein sequence ID" value="KAK7076910.1"/>
    <property type="molecule type" value="Genomic_DNA"/>
</dbReference>
<organism evidence="2 3">
    <name type="scientific">Halocaridina rubra</name>
    <name type="common">Hawaiian red shrimp</name>
    <dbReference type="NCBI Taxonomy" id="373956"/>
    <lineage>
        <taxon>Eukaryota</taxon>
        <taxon>Metazoa</taxon>
        <taxon>Ecdysozoa</taxon>
        <taxon>Arthropoda</taxon>
        <taxon>Crustacea</taxon>
        <taxon>Multicrustacea</taxon>
        <taxon>Malacostraca</taxon>
        <taxon>Eumalacostraca</taxon>
        <taxon>Eucarida</taxon>
        <taxon>Decapoda</taxon>
        <taxon>Pleocyemata</taxon>
        <taxon>Caridea</taxon>
        <taxon>Atyoidea</taxon>
        <taxon>Atyidae</taxon>
        <taxon>Halocaridina</taxon>
    </lineage>
</organism>
<feature type="compositionally biased region" description="Low complexity" evidence="1">
    <location>
        <begin position="14"/>
        <end position="27"/>
    </location>
</feature>
<dbReference type="AlphaFoldDB" id="A0AAN8XD74"/>
<gene>
    <name evidence="2" type="ORF">SK128_000148</name>
</gene>
<comment type="caution">
    <text evidence="2">The sequence shown here is derived from an EMBL/GenBank/DDBJ whole genome shotgun (WGS) entry which is preliminary data.</text>
</comment>
<dbReference type="Proteomes" id="UP001381693">
    <property type="component" value="Unassembled WGS sequence"/>
</dbReference>
<reference evidence="2 3" key="1">
    <citation type="submission" date="2023-11" db="EMBL/GenBank/DDBJ databases">
        <title>Halocaridina rubra genome assembly.</title>
        <authorList>
            <person name="Smith C."/>
        </authorList>
    </citation>
    <scope>NUCLEOTIDE SEQUENCE [LARGE SCALE GENOMIC DNA]</scope>
    <source>
        <strain evidence="2">EP-1</strain>
        <tissue evidence="2">Whole</tissue>
    </source>
</reference>
<proteinExistence type="predicted"/>
<sequence>MRYDDSCRSRRKIGAGSVPGGAVVSSLSDDDPEDEDDPQAAGNSGGAVAGSQRAGQQVVYFPATTSMDFHQKLMWDVKLCKSHKDFEVLFKDCRYRPYITVKDRLAVGFLTTKCFEGTVLEMPDGREKYTKVITFDVPTYLSPENLAFDDRFMWIKRCEVKIKDHTTKRVATEARAMAGRSSISVTIIYNKGTR</sequence>
<accession>A0AAN8XD74</accession>
<name>A0AAN8XD74_HALRR</name>
<evidence type="ECO:0000313" key="3">
    <source>
        <dbReference type="Proteomes" id="UP001381693"/>
    </source>
</evidence>
<feature type="region of interest" description="Disordered" evidence="1">
    <location>
        <begin position="1"/>
        <end position="50"/>
    </location>
</feature>
<protein>
    <submittedName>
        <fullName evidence="2">Uncharacterized protein</fullName>
    </submittedName>
</protein>
<evidence type="ECO:0000313" key="2">
    <source>
        <dbReference type="EMBL" id="KAK7076910.1"/>
    </source>
</evidence>
<keyword evidence="3" id="KW-1185">Reference proteome</keyword>